<comment type="caution">
    <text evidence="2">The sequence shown here is derived from an EMBL/GenBank/DDBJ whole genome shotgun (WGS) entry which is preliminary data.</text>
</comment>
<proteinExistence type="predicted"/>
<dbReference type="AlphaFoldDB" id="A0AAE3G4G1"/>
<accession>A0AAE3G4G1</accession>
<sequence length="81" mass="9137">MAKPTRAEIRRYLNQASRESLAAEGITWSDKQWRRIVSAARNAQPQRSAAPSAKEITDPREVAESLTQAYIRAINARRDKG</sequence>
<name>A0AAE3G4G1_9GAMM</name>
<evidence type="ECO:0000313" key="3">
    <source>
        <dbReference type="Proteomes" id="UP001205843"/>
    </source>
</evidence>
<evidence type="ECO:0000256" key="1">
    <source>
        <dbReference type="SAM" id="MobiDB-lite"/>
    </source>
</evidence>
<dbReference type="Proteomes" id="UP001205843">
    <property type="component" value="Unassembled WGS sequence"/>
</dbReference>
<protein>
    <submittedName>
        <fullName evidence="2">Uncharacterized protein</fullName>
    </submittedName>
</protein>
<reference evidence="2" key="1">
    <citation type="submission" date="2022-03" db="EMBL/GenBank/DDBJ databases">
        <title>Genomic Encyclopedia of Type Strains, Phase III (KMG-III): the genomes of soil and plant-associated and newly described type strains.</title>
        <authorList>
            <person name="Whitman W."/>
        </authorList>
    </citation>
    <scope>NUCLEOTIDE SEQUENCE</scope>
    <source>
        <strain evidence="2">ANL 6-2</strain>
    </source>
</reference>
<keyword evidence="3" id="KW-1185">Reference proteome</keyword>
<gene>
    <name evidence="2" type="ORF">J2T57_002781</name>
</gene>
<evidence type="ECO:0000313" key="2">
    <source>
        <dbReference type="EMBL" id="MCP1675631.1"/>
    </source>
</evidence>
<feature type="region of interest" description="Disordered" evidence="1">
    <location>
        <begin position="40"/>
        <end position="61"/>
    </location>
</feature>
<organism evidence="2 3">
    <name type="scientific">Natronocella acetinitrilica</name>
    <dbReference type="NCBI Taxonomy" id="414046"/>
    <lineage>
        <taxon>Bacteria</taxon>
        <taxon>Pseudomonadati</taxon>
        <taxon>Pseudomonadota</taxon>
        <taxon>Gammaproteobacteria</taxon>
        <taxon>Chromatiales</taxon>
        <taxon>Ectothiorhodospiraceae</taxon>
        <taxon>Natronocella</taxon>
    </lineage>
</organism>
<dbReference type="EMBL" id="JALJXV010000006">
    <property type="protein sequence ID" value="MCP1675631.1"/>
    <property type="molecule type" value="Genomic_DNA"/>
</dbReference>